<dbReference type="PANTHER" id="PTHR30231:SF41">
    <property type="entry name" value="DNA POLYMERASE III SUBUNIT EPSILON"/>
    <property type="match status" value="1"/>
</dbReference>
<dbReference type="SUPFAM" id="SSF53098">
    <property type="entry name" value="Ribonuclease H-like"/>
    <property type="match status" value="1"/>
</dbReference>
<keyword evidence="3" id="KW-1185">Reference proteome</keyword>
<organism evidence="2 3">
    <name type="scientific">Deinococcus puniceus</name>
    <dbReference type="NCBI Taxonomy" id="1182568"/>
    <lineage>
        <taxon>Bacteria</taxon>
        <taxon>Thermotogati</taxon>
        <taxon>Deinococcota</taxon>
        <taxon>Deinococci</taxon>
        <taxon>Deinococcales</taxon>
        <taxon>Deinococcaceae</taxon>
        <taxon>Deinococcus</taxon>
    </lineage>
</organism>
<dbReference type="OrthoDB" id="9813328at2"/>
<dbReference type="EMBL" id="CP011387">
    <property type="protein sequence ID" value="ANE43093.1"/>
    <property type="molecule type" value="Genomic_DNA"/>
</dbReference>
<dbReference type="SMART" id="SM00479">
    <property type="entry name" value="EXOIII"/>
    <property type="match status" value="1"/>
</dbReference>
<sequence length="181" mass="19882">MNVVVFDLETTGLSPERDGIVEIGAVRIVDGRVDESQKFETLVRPTSESGSTLQIPWRAQQVHGISDAMVRSAPTIAQALPDFLAFVGESPVVAHNAPFDNGFVRVAARRAGLTWAPPTEYCTVQLSRRAFPRERAHNLGVLAERLNLTFAEGGRHRSFGDVQVTAQAFVQLMERLKVASR</sequence>
<evidence type="ECO:0000313" key="3">
    <source>
        <dbReference type="Proteomes" id="UP000077363"/>
    </source>
</evidence>
<dbReference type="PATRIC" id="fig|1182568.3.peg.865"/>
<dbReference type="STRING" id="1182568.SU48_04150"/>
<dbReference type="Proteomes" id="UP000077363">
    <property type="component" value="Chromosome"/>
</dbReference>
<dbReference type="InterPro" id="IPR036397">
    <property type="entry name" value="RNaseH_sf"/>
</dbReference>
<dbReference type="PANTHER" id="PTHR30231">
    <property type="entry name" value="DNA POLYMERASE III SUBUNIT EPSILON"/>
    <property type="match status" value="1"/>
</dbReference>
<feature type="domain" description="Exonuclease" evidence="1">
    <location>
        <begin position="2"/>
        <end position="178"/>
    </location>
</feature>
<dbReference type="CDD" id="cd06127">
    <property type="entry name" value="DEDDh"/>
    <property type="match status" value="1"/>
</dbReference>
<dbReference type="InterPro" id="IPR013520">
    <property type="entry name" value="Ribonucl_H"/>
</dbReference>
<evidence type="ECO:0000259" key="1">
    <source>
        <dbReference type="SMART" id="SM00479"/>
    </source>
</evidence>
<dbReference type="KEGG" id="dpu:SU48_04150"/>
<name>A0A172T8F1_9DEIO</name>
<dbReference type="NCBIfam" id="TIGR00573">
    <property type="entry name" value="dnaq"/>
    <property type="match status" value="1"/>
</dbReference>
<protein>
    <submittedName>
        <fullName evidence="2">DNA polymerase III subunit epsilon</fullName>
    </submittedName>
</protein>
<dbReference type="GO" id="GO:0045004">
    <property type="term" value="P:DNA replication proofreading"/>
    <property type="evidence" value="ECO:0007669"/>
    <property type="project" value="TreeGrafter"/>
</dbReference>
<dbReference type="GO" id="GO:0005829">
    <property type="term" value="C:cytosol"/>
    <property type="evidence" value="ECO:0007669"/>
    <property type="project" value="TreeGrafter"/>
</dbReference>
<dbReference type="InterPro" id="IPR006054">
    <property type="entry name" value="DnaQ"/>
</dbReference>
<dbReference type="GO" id="GO:0003677">
    <property type="term" value="F:DNA binding"/>
    <property type="evidence" value="ECO:0007669"/>
    <property type="project" value="InterPro"/>
</dbReference>
<evidence type="ECO:0000313" key="2">
    <source>
        <dbReference type="EMBL" id="ANE43093.1"/>
    </source>
</evidence>
<dbReference type="GO" id="GO:0008408">
    <property type="term" value="F:3'-5' exonuclease activity"/>
    <property type="evidence" value="ECO:0007669"/>
    <property type="project" value="TreeGrafter"/>
</dbReference>
<dbReference type="AlphaFoldDB" id="A0A172T8F1"/>
<gene>
    <name evidence="2" type="ORF">SU48_04150</name>
</gene>
<dbReference type="RefSeq" id="WP_064014149.1">
    <property type="nucleotide sequence ID" value="NZ_CP011387.1"/>
</dbReference>
<accession>A0A172T8F1</accession>
<dbReference type="Pfam" id="PF00929">
    <property type="entry name" value="RNase_T"/>
    <property type="match status" value="1"/>
</dbReference>
<dbReference type="GO" id="GO:0003887">
    <property type="term" value="F:DNA-directed DNA polymerase activity"/>
    <property type="evidence" value="ECO:0007669"/>
    <property type="project" value="InterPro"/>
</dbReference>
<dbReference type="InterPro" id="IPR012337">
    <property type="entry name" value="RNaseH-like_sf"/>
</dbReference>
<reference evidence="2 3" key="1">
    <citation type="submission" date="2015-01" db="EMBL/GenBank/DDBJ databases">
        <title>Deinococcus puniceus/DY1/ whole genome sequencing.</title>
        <authorList>
            <person name="Kim M.K."/>
            <person name="Srinivasan S."/>
            <person name="Lee J.-J."/>
        </authorList>
    </citation>
    <scope>NUCLEOTIDE SEQUENCE [LARGE SCALE GENOMIC DNA]</scope>
    <source>
        <strain evidence="2 3">DY1</strain>
    </source>
</reference>
<dbReference type="Gene3D" id="3.30.420.10">
    <property type="entry name" value="Ribonuclease H-like superfamily/Ribonuclease H"/>
    <property type="match status" value="1"/>
</dbReference>
<proteinExistence type="predicted"/>
<dbReference type="FunFam" id="3.30.420.10:FF:000045">
    <property type="entry name" value="3'-5' exonuclease DinG"/>
    <property type="match status" value="1"/>
</dbReference>